<protein>
    <submittedName>
        <fullName evidence="3">PASTA domain-containing protein</fullName>
    </submittedName>
</protein>
<sequence>MKRFFTTITAGRLWLNILLIVVFLLILVTVSMYLLRLYTQHGESTSVPDLTGYPLNQISTVLTNSDLQYEIADSIYSDEVGRGVVVSQNPDPNMNVKRGRTIFLTVNSILPEMVIVPELVGRSRRIAIPLLEIAGLKLENLTYKPDDSCTDCVLGIEYEGKPIKPGEKIRKGQQITIILGRQSNVSTEVPNVLGKTYKEAIEIINSQSLNMGEILSCIGCLTAQDTISSFVANQLPGRGANITLGSYIDLYLTMDPDVSKSFESEIDTTEYEME</sequence>
<dbReference type="CDD" id="cd06577">
    <property type="entry name" value="PASTA_pknB"/>
    <property type="match status" value="2"/>
</dbReference>
<accession>A0A7K3WTM8</accession>
<keyword evidence="4" id="KW-1185">Reference proteome</keyword>
<dbReference type="Pfam" id="PF03793">
    <property type="entry name" value="PASTA"/>
    <property type="match status" value="1"/>
</dbReference>
<dbReference type="PROSITE" id="PS51178">
    <property type="entry name" value="PASTA"/>
    <property type="match status" value="1"/>
</dbReference>
<keyword evidence="1" id="KW-0812">Transmembrane</keyword>
<dbReference type="SUPFAM" id="SSF54184">
    <property type="entry name" value="Penicillin-binding protein 2x (pbp-2x), c-terminal domain"/>
    <property type="match status" value="1"/>
</dbReference>
<proteinExistence type="predicted"/>
<gene>
    <name evidence="3" type="ORF">G3O08_10940</name>
</gene>
<evidence type="ECO:0000313" key="4">
    <source>
        <dbReference type="Proteomes" id="UP000486602"/>
    </source>
</evidence>
<evidence type="ECO:0000259" key="2">
    <source>
        <dbReference type="PROSITE" id="PS51178"/>
    </source>
</evidence>
<dbReference type="Proteomes" id="UP000486602">
    <property type="component" value="Unassembled WGS sequence"/>
</dbReference>
<dbReference type="InterPro" id="IPR005543">
    <property type="entry name" value="PASTA_dom"/>
</dbReference>
<name>A0A7K3WTM8_9FLAO</name>
<reference evidence="3 4" key="1">
    <citation type="submission" date="2020-02" db="EMBL/GenBank/DDBJ databases">
        <title>Out from the shadows clarifying the taxonomy of the family Cryomorphaceae and related taxa by utilizing the GTDB taxonomic framework.</title>
        <authorList>
            <person name="Bowman J.P."/>
        </authorList>
    </citation>
    <scope>NUCLEOTIDE SEQUENCE [LARGE SCALE GENOMIC DNA]</scope>
    <source>
        <strain evidence="3 4">QSSC 1-22</strain>
    </source>
</reference>
<dbReference type="AlphaFoldDB" id="A0A7K3WTM8"/>
<dbReference type="EMBL" id="JAAGVY010000018">
    <property type="protein sequence ID" value="NEN24015.1"/>
    <property type="molecule type" value="Genomic_DNA"/>
</dbReference>
<evidence type="ECO:0000313" key="3">
    <source>
        <dbReference type="EMBL" id="NEN24015.1"/>
    </source>
</evidence>
<keyword evidence="1" id="KW-0472">Membrane</keyword>
<dbReference type="RefSeq" id="WP_163285409.1">
    <property type="nucleotide sequence ID" value="NZ_JAAGVY010000018.1"/>
</dbReference>
<organism evidence="3 4">
    <name type="scientific">Cryomorpha ignava</name>
    <dbReference type="NCBI Taxonomy" id="101383"/>
    <lineage>
        <taxon>Bacteria</taxon>
        <taxon>Pseudomonadati</taxon>
        <taxon>Bacteroidota</taxon>
        <taxon>Flavobacteriia</taxon>
        <taxon>Flavobacteriales</taxon>
        <taxon>Cryomorphaceae</taxon>
        <taxon>Cryomorpha</taxon>
    </lineage>
</organism>
<comment type="caution">
    <text evidence="3">The sequence shown here is derived from an EMBL/GenBank/DDBJ whole genome shotgun (WGS) entry which is preliminary data.</text>
</comment>
<keyword evidence="1" id="KW-1133">Transmembrane helix</keyword>
<evidence type="ECO:0000256" key="1">
    <source>
        <dbReference type="SAM" id="Phobius"/>
    </source>
</evidence>
<dbReference type="SMART" id="SM00740">
    <property type="entry name" value="PASTA"/>
    <property type="match status" value="3"/>
</dbReference>
<feature type="domain" description="PASTA" evidence="2">
    <location>
        <begin position="42"/>
        <end position="108"/>
    </location>
</feature>
<dbReference type="Gene3D" id="3.30.10.20">
    <property type="match status" value="3"/>
</dbReference>
<feature type="transmembrane region" description="Helical" evidence="1">
    <location>
        <begin position="12"/>
        <end position="35"/>
    </location>
</feature>